<protein>
    <submittedName>
        <fullName evidence="1">Uncharacterized protein</fullName>
    </submittedName>
</protein>
<name>A0ACC2TDP6_9FUNG</name>
<evidence type="ECO:0000313" key="1">
    <source>
        <dbReference type="EMBL" id="KAJ9072804.1"/>
    </source>
</evidence>
<organism evidence="1 2">
    <name type="scientific">Entomophthora muscae</name>
    <dbReference type="NCBI Taxonomy" id="34485"/>
    <lineage>
        <taxon>Eukaryota</taxon>
        <taxon>Fungi</taxon>
        <taxon>Fungi incertae sedis</taxon>
        <taxon>Zoopagomycota</taxon>
        <taxon>Entomophthoromycotina</taxon>
        <taxon>Entomophthoromycetes</taxon>
        <taxon>Entomophthorales</taxon>
        <taxon>Entomophthoraceae</taxon>
        <taxon>Entomophthora</taxon>
    </lineage>
</organism>
<evidence type="ECO:0000313" key="2">
    <source>
        <dbReference type="Proteomes" id="UP001165960"/>
    </source>
</evidence>
<sequence length="232" mass="25761">MDFDLMSTPRTSRLASTPSVLQNNISAVPSHGLAQYASPEAMHAEFPFQHGSLEDYAMAHFASRTYPPQLFGVHDEFVFPSDLASLTNSSSSPAQMELCSWDTMPSPAPEQEGPLICTNPTPRALKAKRRPTNKCECGGKGSCDNPLCAKSVGCHSCPVCGIEFSRKNSMRRHVLTHINLRPYECRDCNKSFYRSDIYKRHLVSKRCRRNTSQAQILALCQHSNLGLESPVL</sequence>
<dbReference type="Proteomes" id="UP001165960">
    <property type="component" value="Unassembled WGS sequence"/>
</dbReference>
<dbReference type="EMBL" id="QTSX02002961">
    <property type="protein sequence ID" value="KAJ9072804.1"/>
    <property type="molecule type" value="Genomic_DNA"/>
</dbReference>
<accession>A0ACC2TDP6</accession>
<reference evidence="1" key="1">
    <citation type="submission" date="2022-04" db="EMBL/GenBank/DDBJ databases">
        <title>Genome of the entomopathogenic fungus Entomophthora muscae.</title>
        <authorList>
            <person name="Elya C."/>
            <person name="Lovett B.R."/>
            <person name="Lee E."/>
            <person name="Macias A.M."/>
            <person name="Hajek A.E."/>
            <person name="De Bivort B.L."/>
            <person name="Kasson M.T."/>
            <person name="De Fine Licht H.H."/>
            <person name="Stajich J.E."/>
        </authorList>
    </citation>
    <scope>NUCLEOTIDE SEQUENCE</scope>
    <source>
        <strain evidence="1">Berkeley</strain>
    </source>
</reference>
<proteinExistence type="predicted"/>
<keyword evidence="2" id="KW-1185">Reference proteome</keyword>
<comment type="caution">
    <text evidence="1">The sequence shown here is derived from an EMBL/GenBank/DDBJ whole genome shotgun (WGS) entry which is preliminary data.</text>
</comment>
<gene>
    <name evidence="1" type="ORF">DSO57_1023323</name>
</gene>